<feature type="region of interest" description="Disordered" evidence="4">
    <location>
        <begin position="248"/>
        <end position="303"/>
    </location>
</feature>
<dbReference type="GO" id="GO:0005739">
    <property type="term" value="C:mitochondrion"/>
    <property type="evidence" value="ECO:0007669"/>
    <property type="project" value="TreeGrafter"/>
</dbReference>
<dbReference type="GO" id="GO:0070124">
    <property type="term" value="P:mitochondrial translational initiation"/>
    <property type="evidence" value="ECO:0007669"/>
    <property type="project" value="TreeGrafter"/>
</dbReference>
<organism evidence="7 8">
    <name type="scientific">Gasterosteus aculeatus aculeatus</name>
    <name type="common">three-spined stickleback</name>
    <dbReference type="NCBI Taxonomy" id="481459"/>
    <lineage>
        <taxon>Eukaryota</taxon>
        <taxon>Metazoa</taxon>
        <taxon>Chordata</taxon>
        <taxon>Craniata</taxon>
        <taxon>Vertebrata</taxon>
        <taxon>Euteleostomi</taxon>
        <taxon>Actinopterygii</taxon>
        <taxon>Neopterygii</taxon>
        <taxon>Teleostei</taxon>
        <taxon>Neoteleostei</taxon>
        <taxon>Acanthomorphata</taxon>
        <taxon>Eupercaria</taxon>
        <taxon>Perciformes</taxon>
        <taxon>Cottioidei</taxon>
        <taxon>Gasterosteales</taxon>
        <taxon>Gasterosteidae</taxon>
        <taxon>Gasterosteus</taxon>
    </lineage>
</organism>
<feature type="compositionally biased region" description="Basic and acidic residues" evidence="4">
    <location>
        <begin position="252"/>
        <end position="262"/>
    </location>
</feature>
<dbReference type="GO" id="GO:0032790">
    <property type="term" value="P:ribosome disassembly"/>
    <property type="evidence" value="ECO:0007669"/>
    <property type="project" value="TreeGrafter"/>
</dbReference>
<name>G3NXG4_GASAC</name>
<keyword evidence="8" id="KW-1185">Reference proteome</keyword>
<keyword evidence="3" id="KW-0648">Protein biosynthesis</keyword>
<dbReference type="Gene3D" id="3.10.20.80">
    <property type="entry name" value="Translation initiation factor 3 (IF-3), N-terminal domain"/>
    <property type="match status" value="1"/>
</dbReference>
<evidence type="ECO:0000256" key="3">
    <source>
        <dbReference type="ARBA" id="ARBA00022917"/>
    </source>
</evidence>
<dbReference type="InterPro" id="IPR036787">
    <property type="entry name" value="T_IF-3_N_sf"/>
</dbReference>
<proteinExistence type="inferred from homology"/>
<dbReference type="Bgee" id="ENSGACG00000007565">
    <property type="expression patterns" value="Expressed in muscle tissue and 12 other cell types or tissues"/>
</dbReference>
<reference evidence="7 8" key="1">
    <citation type="journal article" date="2021" name="G3 (Bethesda)">
        <title>Improved contiguity of the threespine stickleback genome using long-read sequencing.</title>
        <authorList>
            <person name="Nath S."/>
            <person name="Shaw D.E."/>
            <person name="White M.A."/>
        </authorList>
    </citation>
    <scope>NUCLEOTIDE SEQUENCE [LARGE SCALE GENOMIC DNA]</scope>
    <source>
        <strain evidence="7 8">Lake Benthic</strain>
    </source>
</reference>
<keyword evidence="2" id="KW-0396">Initiation factor</keyword>
<dbReference type="Gene3D" id="3.30.110.10">
    <property type="entry name" value="Translation initiation factor 3 (IF-3), C-terminal domain"/>
    <property type="match status" value="1"/>
</dbReference>
<evidence type="ECO:0000256" key="1">
    <source>
        <dbReference type="ARBA" id="ARBA00005439"/>
    </source>
</evidence>
<dbReference type="SUPFAM" id="SSF54364">
    <property type="entry name" value="Translation initiation factor IF3, N-terminal domain"/>
    <property type="match status" value="1"/>
</dbReference>
<dbReference type="Ensembl" id="ENSGACT00000010055.2">
    <property type="protein sequence ID" value="ENSGACP00000010033.2"/>
    <property type="gene ID" value="ENSGACG00000007565.2"/>
</dbReference>
<evidence type="ECO:0000256" key="4">
    <source>
        <dbReference type="SAM" id="MobiDB-lite"/>
    </source>
</evidence>
<dbReference type="GO" id="GO:0043022">
    <property type="term" value="F:ribosome binding"/>
    <property type="evidence" value="ECO:0007669"/>
    <property type="project" value="TreeGrafter"/>
</dbReference>
<reference evidence="7" key="3">
    <citation type="submission" date="2025-09" db="UniProtKB">
        <authorList>
            <consortium name="Ensembl"/>
        </authorList>
    </citation>
    <scope>IDENTIFICATION</scope>
</reference>
<dbReference type="GO" id="GO:0003743">
    <property type="term" value="F:translation initiation factor activity"/>
    <property type="evidence" value="ECO:0007669"/>
    <property type="project" value="UniProtKB-KW"/>
</dbReference>
<dbReference type="InterPro" id="IPR019814">
    <property type="entry name" value="Translation_initiation_fac_3_N"/>
</dbReference>
<feature type="domain" description="Translation initiation factor 3 N-terminal" evidence="6">
    <location>
        <begin position="86"/>
        <end position="154"/>
    </location>
</feature>
<dbReference type="Pfam" id="PF00707">
    <property type="entry name" value="IF3_C"/>
    <property type="match status" value="1"/>
</dbReference>
<dbReference type="eggNOG" id="ENOG502SBZS">
    <property type="taxonomic scope" value="Eukaryota"/>
</dbReference>
<dbReference type="PANTHER" id="PTHR10938:SF0">
    <property type="entry name" value="TRANSLATION INITIATION FACTOR IF-3, MITOCHONDRIAL"/>
    <property type="match status" value="1"/>
</dbReference>
<evidence type="ECO:0000313" key="8">
    <source>
        <dbReference type="Proteomes" id="UP000007635"/>
    </source>
</evidence>
<dbReference type="FunFam" id="3.10.20.80:FF:000002">
    <property type="entry name" value="Mitochondrial translational initiation factor 3"/>
    <property type="match status" value="1"/>
</dbReference>
<dbReference type="Proteomes" id="UP000007635">
    <property type="component" value="Chromosome XVIII"/>
</dbReference>
<dbReference type="PANTHER" id="PTHR10938">
    <property type="entry name" value="TRANSLATION INITIATION FACTOR IF-3"/>
    <property type="match status" value="1"/>
</dbReference>
<evidence type="ECO:0000256" key="2">
    <source>
        <dbReference type="ARBA" id="ARBA00022540"/>
    </source>
</evidence>
<dbReference type="InterPro" id="IPR019815">
    <property type="entry name" value="Translation_initiation_fac_3_C"/>
</dbReference>
<dbReference type="FunCoup" id="G3NXG4">
    <property type="interactions" value="42"/>
</dbReference>
<evidence type="ECO:0000313" key="7">
    <source>
        <dbReference type="Ensembl" id="ENSGACP00000010033.2"/>
    </source>
</evidence>
<dbReference type="OMA" id="SAGCVRW"/>
<dbReference type="STRING" id="69293.ENSGACP00000010033"/>
<dbReference type="AlphaFoldDB" id="G3NXG4"/>
<sequence>MKHPAHMSAACARWMLSRTLRAACGARRGHWAPAARLALPRDRPDVPASSWRWSPFCTAVDDTEQAAAPKRKTKHDPKAHGTIGAVGRRIPHREVQVISETGENLGTMHRADVIRVLDERGLKLVLLSERKDPPVYRLMSGKQIHEEQLRLREKQKAKAAPVQVKELTFSSGIAPHDLSTKLKKVEGWLEKKNHVRITLRSGRGGSAVNLDTNLEQIVQQMEAMVGFVSKPKAIRDGQAAMCVLRPPSAKELSQKQKNKDDPSQSDDSTSRAPESRAAVPPVSETDTTEGSTQRDSDANKTLT</sequence>
<evidence type="ECO:0008006" key="9">
    <source>
        <dbReference type="Google" id="ProtNLM"/>
    </source>
</evidence>
<dbReference type="InParanoid" id="G3NXG4"/>
<dbReference type="InterPro" id="IPR001288">
    <property type="entry name" value="Translation_initiation_fac_3"/>
</dbReference>
<comment type="similarity">
    <text evidence="1">Belongs to the IF-3 family.</text>
</comment>
<dbReference type="GeneTree" id="ENSGT00390000014424"/>
<feature type="compositionally biased region" description="Basic and acidic residues" evidence="4">
    <location>
        <begin position="292"/>
        <end position="303"/>
    </location>
</feature>
<evidence type="ECO:0000259" key="6">
    <source>
        <dbReference type="Pfam" id="PF05198"/>
    </source>
</evidence>
<dbReference type="InterPro" id="IPR036788">
    <property type="entry name" value="T_IF-3_C_sf"/>
</dbReference>
<dbReference type="NCBIfam" id="TIGR00168">
    <property type="entry name" value="infC"/>
    <property type="match status" value="1"/>
</dbReference>
<protein>
    <recommendedName>
        <fullName evidence="9">Mitochondrial translational initiation factor 3</fullName>
    </recommendedName>
</protein>
<accession>G3NXG4</accession>
<reference evidence="7" key="2">
    <citation type="submission" date="2025-08" db="UniProtKB">
        <authorList>
            <consortium name="Ensembl"/>
        </authorList>
    </citation>
    <scope>IDENTIFICATION</scope>
</reference>
<feature type="domain" description="Translation initiation factor 3 C-terminal" evidence="5">
    <location>
        <begin position="162"/>
        <end position="246"/>
    </location>
</feature>
<dbReference type="Pfam" id="PF05198">
    <property type="entry name" value="IF3_N"/>
    <property type="match status" value="1"/>
</dbReference>
<dbReference type="SUPFAM" id="SSF55200">
    <property type="entry name" value="Translation initiation factor IF3, C-terminal domain"/>
    <property type="match status" value="1"/>
</dbReference>
<evidence type="ECO:0000259" key="5">
    <source>
        <dbReference type="Pfam" id="PF00707"/>
    </source>
</evidence>
<feature type="region of interest" description="Disordered" evidence="4">
    <location>
        <begin position="64"/>
        <end position="83"/>
    </location>
</feature>